<dbReference type="Gramene" id="ONI14166">
    <property type="protein sequence ID" value="ONI14166"/>
    <property type="gene ID" value="PRUPE_4G266100"/>
</dbReference>
<dbReference type="GO" id="GO:0016020">
    <property type="term" value="C:membrane"/>
    <property type="evidence" value="ECO:0007669"/>
    <property type="project" value="UniProtKB-SubCell"/>
</dbReference>
<evidence type="ECO:0000256" key="3">
    <source>
        <dbReference type="ARBA" id="ARBA00022679"/>
    </source>
</evidence>
<evidence type="ECO:0000256" key="4">
    <source>
        <dbReference type="ARBA" id="ARBA00022692"/>
    </source>
</evidence>
<dbReference type="PANTHER" id="PTHR31485:SF4">
    <property type="entry name" value="HYDROXYPROLINE O-ARABINOSYLTRANSFERASE RDN1"/>
    <property type="match status" value="1"/>
</dbReference>
<proteinExistence type="predicted"/>
<dbReference type="AlphaFoldDB" id="A0A251PRH0"/>
<keyword evidence="3" id="KW-0808">Transferase</keyword>
<feature type="domain" description="Hydroxyproline O-arabinosyltransferase-like" evidence="7">
    <location>
        <begin position="65"/>
        <end position="285"/>
    </location>
</feature>
<dbReference type="EMBL" id="CM007654">
    <property type="protein sequence ID" value="ONI14166.1"/>
    <property type="molecule type" value="Genomic_DNA"/>
</dbReference>
<gene>
    <name evidence="8" type="ORF">PRUPE_4G266100</name>
</gene>
<accession>A0A251PRH0</accession>
<dbReference type="InterPro" id="IPR044845">
    <property type="entry name" value="HPAT/SRGT1-like"/>
</dbReference>
<keyword evidence="4" id="KW-0812">Transmembrane</keyword>
<keyword evidence="5" id="KW-1133">Transmembrane helix</keyword>
<dbReference type="InterPro" id="IPR056508">
    <property type="entry name" value="HPAT-like"/>
</dbReference>
<dbReference type="GO" id="GO:0016757">
    <property type="term" value="F:glycosyltransferase activity"/>
    <property type="evidence" value="ECO:0007669"/>
    <property type="project" value="UniProtKB-KW"/>
</dbReference>
<keyword evidence="6" id="KW-0472">Membrane</keyword>
<evidence type="ECO:0000256" key="6">
    <source>
        <dbReference type="ARBA" id="ARBA00023136"/>
    </source>
</evidence>
<reference evidence="8 9" key="1">
    <citation type="journal article" date="2013" name="Nat. Genet.">
        <title>The high-quality draft genome of peach (Prunus persica) identifies unique patterns of genetic diversity, domestication and genome evolution.</title>
        <authorList>
            <consortium name="International Peach Genome Initiative"/>
            <person name="Verde I."/>
            <person name="Abbott A.G."/>
            <person name="Scalabrin S."/>
            <person name="Jung S."/>
            <person name="Shu S."/>
            <person name="Marroni F."/>
            <person name="Zhebentyayeva T."/>
            <person name="Dettori M.T."/>
            <person name="Grimwood J."/>
            <person name="Cattonaro F."/>
            <person name="Zuccolo A."/>
            <person name="Rossini L."/>
            <person name="Jenkins J."/>
            <person name="Vendramin E."/>
            <person name="Meisel L.A."/>
            <person name="Decroocq V."/>
            <person name="Sosinski B."/>
            <person name="Prochnik S."/>
            <person name="Mitros T."/>
            <person name="Policriti A."/>
            <person name="Cipriani G."/>
            <person name="Dondini L."/>
            <person name="Ficklin S."/>
            <person name="Goodstein D.M."/>
            <person name="Xuan P."/>
            <person name="Del Fabbro C."/>
            <person name="Aramini V."/>
            <person name="Copetti D."/>
            <person name="Gonzalez S."/>
            <person name="Horner D.S."/>
            <person name="Falchi R."/>
            <person name="Lucas S."/>
            <person name="Mica E."/>
            <person name="Maldonado J."/>
            <person name="Lazzari B."/>
            <person name="Bielenberg D."/>
            <person name="Pirona R."/>
            <person name="Miculan M."/>
            <person name="Barakat A."/>
            <person name="Testolin R."/>
            <person name="Stella A."/>
            <person name="Tartarini S."/>
            <person name="Tonutti P."/>
            <person name="Arus P."/>
            <person name="Orellana A."/>
            <person name="Wells C."/>
            <person name="Main D."/>
            <person name="Vizzotto G."/>
            <person name="Silva H."/>
            <person name="Salamini F."/>
            <person name="Schmutz J."/>
            <person name="Morgante M."/>
            <person name="Rokhsar D.S."/>
        </authorList>
    </citation>
    <scope>NUCLEOTIDE SEQUENCE [LARGE SCALE GENOMIC DNA]</scope>
    <source>
        <strain evidence="9">cv. Nemared</strain>
    </source>
</reference>
<keyword evidence="9" id="KW-1185">Reference proteome</keyword>
<dbReference type="Proteomes" id="UP000006882">
    <property type="component" value="Chromosome G4"/>
</dbReference>
<evidence type="ECO:0000313" key="8">
    <source>
        <dbReference type="EMBL" id="ONI14166.1"/>
    </source>
</evidence>
<name>A0A251PRH0_PRUPE</name>
<evidence type="ECO:0000313" key="9">
    <source>
        <dbReference type="Proteomes" id="UP000006882"/>
    </source>
</evidence>
<evidence type="ECO:0000256" key="1">
    <source>
        <dbReference type="ARBA" id="ARBA00004167"/>
    </source>
</evidence>
<evidence type="ECO:0000256" key="5">
    <source>
        <dbReference type="ARBA" id="ARBA00022989"/>
    </source>
</evidence>
<evidence type="ECO:0000259" key="7">
    <source>
        <dbReference type="Pfam" id="PF23452"/>
    </source>
</evidence>
<comment type="subcellular location">
    <subcellularLocation>
        <location evidence="1">Membrane</location>
        <topology evidence="1">Single-pass membrane protein</topology>
    </subcellularLocation>
</comment>
<sequence length="303" mass="34561">MIGRKGMGRASPILLVLLALGFFFASYNLLTVVIHNKASYSGLWGADRLIEPVIQRHGNAKNSKYHVALTATDAPYSQWQCRIMYYWYKKVKDMPGSDMGKFTRVLHSGNADNLMEEIPTVVVDPLPGGLDRGYIVLNRPWAFVQWLEKTTVEEEYILMAEPDHIFVNPLPNLAHGNSPAGYPFFYIIPAENEKIIRKFYPEEKGPVTDIDPIGNSPVIIKKSLLEEIAPTWVNVSLRMKDDPETDKAFGWVLEMYAYAVASALHGVRHILRKDFMLQFKRAASMGFGSWKDVHHPFYLRMRL</sequence>
<evidence type="ECO:0000256" key="2">
    <source>
        <dbReference type="ARBA" id="ARBA00022676"/>
    </source>
</evidence>
<organism evidence="8 9">
    <name type="scientific">Prunus persica</name>
    <name type="common">Peach</name>
    <name type="synonym">Amygdalus persica</name>
    <dbReference type="NCBI Taxonomy" id="3760"/>
    <lineage>
        <taxon>Eukaryota</taxon>
        <taxon>Viridiplantae</taxon>
        <taxon>Streptophyta</taxon>
        <taxon>Embryophyta</taxon>
        <taxon>Tracheophyta</taxon>
        <taxon>Spermatophyta</taxon>
        <taxon>Magnoliopsida</taxon>
        <taxon>eudicotyledons</taxon>
        <taxon>Gunneridae</taxon>
        <taxon>Pentapetalae</taxon>
        <taxon>rosids</taxon>
        <taxon>fabids</taxon>
        <taxon>Rosales</taxon>
        <taxon>Rosaceae</taxon>
        <taxon>Amygdaloideae</taxon>
        <taxon>Amygdaleae</taxon>
        <taxon>Prunus</taxon>
    </lineage>
</organism>
<dbReference type="PANTHER" id="PTHR31485">
    <property type="entry name" value="PEPTIDYL SERINE ALPHA-GALACTOSYLTRANSFERASE"/>
    <property type="match status" value="1"/>
</dbReference>
<keyword evidence="2" id="KW-0328">Glycosyltransferase</keyword>
<dbReference type="Pfam" id="PF23452">
    <property type="entry name" value="HPAT"/>
    <property type="match status" value="1"/>
</dbReference>
<protein>
    <recommendedName>
        <fullName evidence="7">Hydroxyproline O-arabinosyltransferase-like domain-containing protein</fullName>
    </recommendedName>
</protein>